<evidence type="ECO:0000313" key="1">
    <source>
        <dbReference type="EMBL" id="CAG8724650.1"/>
    </source>
</evidence>
<gene>
    <name evidence="1" type="ORF">ALEPTO_LOCUS12392</name>
</gene>
<accession>A0A9N9I872</accession>
<proteinExistence type="predicted"/>
<dbReference type="EMBL" id="CAJVPS010027708">
    <property type="protein sequence ID" value="CAG8724650.1"/>
    <property type="molecule type" value="Genomic_DNA"/>
</dbReference>
<organism evidence="1 2">
    <name type="scientific">Ambispora leptoticha</name>
    <dbReference type="NCBI Taxonomy" id="144679"/>
    <lineage>
        <taxon>Eukaryota</taxon>
        <taxon>Fungi</taxon>
        <taxon>Fungi incertae sedis</taxon>
        <taxon>Mucoromycota</taxon>
        <taxon>Glomeromycotina</taxon>
        <taxon>Glomeromycetes</taxon>
        <taxon>Archaeosporales</taxon>
        <taxon>Ambisporaceae</taxon>
        <taxon>Ambispora</taxon>
    </lineage>
</organism>
<dbReference type="Proteomes" id="UP000789508">
    <property type="component" value="Unassembled WGS sequence"/>
</dbReference>
<evidence type="ECO:0000313" key="2">
    <source>
        <dbReference type="Proteomes" id="UP000789508"/>
    </source>
</evidence>
<sequence>MTTNTNQENFLFTDDNRNLLHYSYLVDKVNTRLDELHHTEQQINEPIDIWSNFIEGSDLPLVNEVNVLPDSFNSDIPIIEVESVEFDLYPNLSSNNEVSQGDQENFFTDNHHDLLRNFYLVDEVNTRLDELDQQNNEHFDIWSDFIRGSDLPIVNEETVLLDLDRSFYSDIPLIPIFQ</sequence>
<protein>
    <submittedName>
        <fullName evidence="1">9422_t:CDS:1</fullName>
    </submittedName>
</protein>
<reference evidence="1" key="1">
    <citation type="submission" date="2021-06" db="EMBL/GenBank/DDBJ databases">
        <authorList>
            <person name="Kallberg Y."/>
            <person name="Tangrot J."/>
            <person name="Rosling A."/>
        </authorList>
    </citation>
    <scope>NUCLEOTIDE SEQUENCE</scope>
    <source>
        <strain evidence="1">FL130A</strain>
    </source>
</reference>
<comment type="caution">
    <text evidence="1">The sequence shown here is derived from an EMBL/GenBank/DDBJ whole genome shotgun (WGS) entry which is preliminary data.</text>
</comment>
<keyword evidence="2" id="KW-1185">Reference proteome</keyword>
<dbReference type="AlphaFoldDB" id="A0A9N9I872"/>
<name>A0A9N9I872_9GLOM</name>